<feature type="domain" description="PAC" evidence="2">
    <location>
        <begin position="48"/>
        <end position="100"/>
    </location>
</feature>
<dbReference type="InterPro" id="IPR035965">
    <property type="entry name" value="PAS-like_dom_sf"/>
</dbReference>
<dbReference type="SMART" id="SM00086">
    <property type="entry name" value="PAC"/>
    <property type="match status" value="2"/>
</dbReference>
<evidence type="ECO:0000259" key="1">
    <source>
        <dbReference type="PROSITE" id="PS50112"/>
    </source>
</evidence>
<dbReference type="InterPro" id="IPR001610">
    <property type="entry name" value="PAC"/>
</dbReference>
<feature type="domain" description="PAS" evidence="1">
    <location>
        <begin position="1"/>
        <end position="29"/>
    </location>
</feature>
<dbReference type="InterPro" id="IPR052155">
    <property type="entry name" value="Biofilm_reg_signaling"/>
</dbReference>
<sequence>MINKEGRILTWNEPATELFGYESKDILGKDEGILFVKSVSGTLEYPSYDSQGWRLREDATFFWAQENSYPILGKNGEIEFYLKVVHDISEERILEQNLKKWIATYEKADWGVCISPGMSMLMGEMNPKYASMHGYTVEEMKGMHVKDFVAPEAAAIAAQHTQMIWSKSHHIFECLHIRKDGSRFPVLVEVGVVRDDNHNPTYCVVHARDISNLKHSLK</sequence>
<dbReference type="EMBL" id="CP093442">
    <property type="protein sequence ID" value="UOF02514.1"/>
    <property type="molecule type" value="Genomic_DNA"/>
</dbReference>
<dbReference type="Proteomes" id="UP000830116">
    <property type="component" value="Chromosome"/>
</dbReference>
<dbReference type="Gene3D" id="3.30.450.20">
    <property type="entry name" value="PAS domain"/>
    <property type="match status" value="2"/>
</dbReference>
<reference evidence="3" key="1">
    <citation type="submission" date="2022-03" db="EMBL/GenBank/DDBJ databases">
        <title>Genome Identification and Characterization of new species Bdellovibrio reynosense LBG001 sp. nov. from a Mexico soil sample.</title>
        <authorList>
            <person name="Camilli A."/>
            <person name="Ajao Y."/>
            <person name="Guo X."/>
        </authorList>
    </citation>
    <scope>NUCLEOTIDE SEQUENCE</scope>
    <source>
        <strain evidence="3">LBG001</strain>
    </source>
</reference>
<organism evidence="3 4">
    <name type="scientific">Bdellovibrio reynosensis</name>
    <dbReference type="NCBI Taxonomy" id="2835041"/>
    <lineage>
        <taxon>Bacteria</taxon>
        <taxon>Pseudomonadati</taxon>
        <taxon>Bdellovibrionota</taxon>
        <taxon>Bdellovibrionia</taxon>
        <taxon>Bdellovibrionales</taxon>
        <taxon>Pseudobdellovibrionaceae</taxon>
        <taxon>Bdellovibrio</taxon>
    </lineage>
</organism>
<dbReference type="PROSITE" id="PS50112">
    <property type="entry name" value="PAS"/>
    <property type="match status" value="1"/>
</dbReference>
<protein>
    <submittedName>
        <fullName evidence="3">PAS domain-containing protein</fullName>
    </submittedName>
</protein>
<dbReference type="InterPro" id="IPR000700">
    <property type="entry name" value="PAS-assoc_C"/>
</dbReference>
<gene>
    <name evidence="3" type="ORF">MNR06_06060</name>
</gene>
<dbReference type="NCBIfam" id="TIGR00229">
    <property type="entry name" value="sensory_box"/>
    <property type="match status" value="2"/>
</dbReference>
<dbReference type="InterPro" id="IPR000014">
    <property type="entry name" value="PAS"/>
</dbReference>
<keyword evidence="4" id="KW-1185">Reference proteome</keyword>
<proteinExistence type="predicted"/>
<dbReference type="Pfam" id="PF13426">
    <property type="entry name" value="PAS_9"/>
    <property type="match status" value="2"/>
</dbReference>
<dbReference type="CDD" id="cd00130">
    <property type="entry name" value="PAS"/>
    <property type="match status" value="2"/>
</dbReference>
<evidence type="ECO:0000313" key="3">
    <source>
        <dbReference type="EMBL" id="UOF02514.1"/>
    </source>
</evidence>
<name>A0ABY4CCR7_9BACT</name>
<evidence type="ECO:0000259" key="2">
    <source>
        <dbReference type="PROSITE" id="PS50113"/>
    </source>
</evidence>
<feature type="domain" description="PAC" evidence="2">
    <location>
        <begin position="170"/>
        <end position="218"/>
    </location>
</feature>
<dbReference type="RefSeq" id="WP_243540074.1">
    <property type="nucleotide sequence ID" value="NZ_CP093442.1"/>
</dbReference>
<dbReference type="PANTHER" id="PTHR44757:SF2">
    <property type="entry name" value="BIOFILM ARCHITECTURE MAINTENANCE PROTEIN MBAA"/>
    <property type="match status" value="1"/>
</dbReference>
<dbReference type="PROSITE" id="PS50113">
    <property type="entry name" value="PAC"/>
    <property type="match status" value="2"/>
</dbReference>
<dbReference type="SUPFAM" id="SSF55785">
    <property type="entry name" value="PYP-like sensor domain (PAS domain)"/>
    <property type="match status" value="2"/>
</dbReference>
<accession>A0ABY4CCR7</accession>
<dbReference type="PANTHER" id="PTHR44757">
    <property type="entry name" value="DIGUANYLATE CYCLASE DGCP"/>
    <property type="match status" value="1"/>
</dbReference>
<evidence type="ECO:0000313" key="4">
    <source>
        <dbReference type="Proteomes" id="UP000830116"/>
    </source>
</evidence>